<keyword evidence="1" id="KW-0472">Membrane</keyword>
<accession>A0ABC8TLE7</accession>
<keyword evidence="1" id="KW-1133">Transmembrane helix</keyword>
<protein>
    <submittedName>
        <fullName evidence="2">Uncharacterized protein</fullName>
    </submittedName>
</protein>
<evidence type="ECO:0000313" key="3">
    <source>
        <dbReference type="Proteomes" id="UP001642360"/>
    </source>
</evidence>
<dbReference type="AlphaFoldDB" id="A0ABC8TLE7"/>
<keyword evidence="3" id="KW-1185">Reference proteome</keyword>
<feature type="transmembrane region" description="Helical" evidence="1">
    <location>
        <begin position="12"/>
        <end position="32"/>
    </location>
</feature>
<evidence type="ECO:0000256" key="1">
    <source>
        <dbReference type="SAM" id="Phobius"/>
    </source>
</evidence>
<dbReference type="Proteomes" id="UP001642360">
    <property type="component" value="Unassembled WGS sequence"/>
</dbReference>
<comment type="caution">
    <text evidence="2">The sequence shown here is derived from an EMBL/GenBank/DDBJ whole genome shotgun (WGS) entry which is preliminary data.</text>
</comment>
<reference evidence="2 3" key="1">
    <citation type="submission" date="2024-02" db="EMBL/GenBank/DDBJ databases">
        <authorList>
            <person name="Vignale AGUSTIN F."/>
            <person name="Sosa J E."/>
            <person name="Modenutti C."/>
        </authorList>
    </citation>
    <scope>NUCLEOTIDE SEQUENCE [LARGE SCALE GENOMIC DNA]</scope>
</reference>
<evidence type="ECO:0000313" key="2">
    <source>
        <dbReference type="EMBL" id="CAK9170288.1"/>
    </source>
</evidence>
<sequence length="85" mass="9877">MGSPAMIRDLFLLGVYVQYFVSVPPTYFRIVLRRVKHSPQLFLRGSYVVLKEVEADRKDMMDVDVVQVTGWDRFARNILLNQIGT</sequence>
<dbReference type="EMBL" id="CAUOFW020005469">
    <property type="protein sequence ID" value="CAK9170288.1"/>
    <property type="molecule type" value="Genomic_DNA"/>
</dbReference>
<gene>
    <name evidence="2" type="ORF">ILEXP_LOCUS39777</name>
</gene>
<keyword evidence="1" id="KW-0812">Transmembrane</keyword>
<organism evidence="2 3">
    <name type="scientific">Ilex paraguariensis</name>
    <name type="common">yerba mate</name>
    <dbReference type="NCBI Taxonomy" id="185542"/>
    <lineage>
        <taxon>Eukaryota</taxon>
        <taxon>Viridiplantae</taxon>
        <taxon>Streptophyta</taxon>
        <taxon>Embryophyta</taxon>
        <taxon>Tracheophyta</taxon>
        <taxon>Spermatophyta</taxon>
        <taxon>Magnoliopsida</taxon>
        <taxon>eudicotyledons</taxon>
        <taxon>Gunneridae</taxon>
        <taxon>Pentapetalae</taxon>
        <taxon>asterids</taxon>
        <taxon>campanulids</taxon>
        <taxon>Aquifoliales</taxon>
        <taxon>Aquifoliaceae</taxon>
        <taxon>Ilex</taxon>
    </lineage>
</organism>
<name>A0ABC8TLE7_9AQUA</name>
<proteinExistence type="predicted"/>